<dbReference type="CDD" id="cd00063">
    <property type="entry name" value="FN3"/>
    <property type="match status" value="1"/>
</dbReference>
<protein>
    <recommendedName>
        <fullName evidence="2">Fibronectin type-III domain-containing protein</fullName>
    </recommendedName>
</protein>
<evidence type="ECO:0000259" key="2">
    <source>
        <dbReference type="Pfam" id="PF00041"/>
    </source>
</evidence>
<dbReference type="Proteomes" id="UP001153321">
    <property type="component" value="Chromosome 9"/>
</dbReference>
<dbReference type="InterPro" id="IPR003961">
    <property type="entry name" value="FN3_dom"/>
</dbReference>
<dbReference type="Pfam" id="PF00041">
    <property type="entry name" value="fn3"/>
    <property type="match status" value="1"/>
</dbReference>
<dbReference type="Gene3D" id="2.60.40.10">
    <property type="entry name" value="Immunoglobulins"/>
    <property type="match status" value="1"/>
</dbReference>
<dbReference type="InterPro" id="IPR013783">
    <property type="entry name" value="Ig-like_fold"/>
</dbReference>
<sequence length="201" mass="22082">MNRRVDGIKPFRTDRTNKGGQMSEMQKPNGTPDGADARQYMVSTGCTRGQITISVNTGLDAQKGLPLDSKAGLLSAPHLIRVNIIDPPAIEMTWNKIESADVADPVIGYKVKVWEVQNITNTLFVVVHGNVEEIVKTEEQGIDLLSELDGAPDEIQVPADVTTAVYRKVKLDITYEVRVQAYTKLEDGPLSDPVRVKLSKP</sequence>
<reference evidence="3" key="1">
    <citation type="submission" date="2022-02" db="EMBL/GenBank/DDBJ databases">
        <authorList>
            <person name="King R."/>
        </authorList>
    </citation>
    <scope>NUCLEOTIDE SEQUENCE</scope>
</reference>
<evidence type="ECO:0000313" key="3">
    <source>
        <dbReference type="EMBL" id="CAH1646892.1"/>
    </source>
</evidence>
<gene>
    <name evidence="3" type="ORF">SPLIT_LOCUS12243</name>
</gene>
<dbReference type="EMBL" id="LR824540">
    <property type="protein sequence ID" value="CAH1646892.1"/>
    <property type="molecule type" value="Genomic_DNA"/>
</dbReference>
<feature type="domain" description="Fibronectin type-III" evidence="2">
    <location>
        <begin position="75"/>
        <end position="196"/>
    </location>
</feature>
<proteinExistence type="predicted"/>
<feature type="compositionally biased region" description="Polar residues" evidence="1">
    <location>
        <begin position="18"/>
        <end position="29"/>
    </location>
</feature>
<evidence type="ECO:0000256" key="1">
    <source>
        <dbReference type="SAM" id="MobiDB-lite"/>
    </source>
</evidence>
<feature type="compositionally biased region" description="Basic and acidic residues" evidence="1">
    <location>
        <begin position="1"/>
        <end position="17"/>
    </location>
</feature>
<dbReference type="InterPro" id="IPR036116">
    <property type="entry name" value="FN3_sf"/>
</dbReference>
<accession>A0A9P0IFZ3</accession>
<feature type="region of interest" description="Disordered" evidence="1">
    <location>
        <begin position="1"/>
        <end position="35"/>
    </location>
</feature>
<keyword evidence="4" id="KW-1185">Reference proteome</keyword>
<dbReference type="AlphaFoldDB" id="A0A9P0IFZ3"/>
<evidence type="ECO:0000313" key="4">
    <source>
        <dbReference type="Proteomes" id="UP001153321"/>
    </source>
</evidence>
<organism evidence="3 4">
    <name type="scientific">Spodoptera littoralis</name>
    <name type="common">Egyptian cotton leafworm</name>
    <dbReference type="NCBI Taxonomy" id="7109"/>
    <lineage>
        <taxon>Eukaryota</taxon>
        <taxon>Metazoa</taxon>
        <taxon>Ecdysozoa</taxon>
        <taxon>Arthropoda</taxon>
        <taxon>Hexapoda</taxon>
        <taxon>Insecta</taxon>
        <taxon>Pterygota</taxon>
        <taxon>Neoptera</taxon>
        <taxon>Endopterygota</taxon>
        <taxon>Lepidoptera</taxon>
        <taxon>Glossata</taxon>
        <taxon>Ditrysia</taxon>
        <taxon>Noctuoidea</taxon>
        <taxon>Noctuidae</taxon>
        <taxon>Amphipyrinae</taxon>
        <taxon>Spodoptera</taxon>
    </lineage>
</organism>
<name>A0A9P0IFZ3_SPOLI</name>
<dbReference type="SUPFAM" id="SSF49265">
    <property type="entry name" value="Fibronectin type III"/>
    <property type="match status" value="1"/>
</dbReference>